<comment type="caution">
    <text evidence="9">The sequence shown here is derived from an EMBL/GenBank/DDBJ whole genome shotgun (WGS) entry which is preliminary data.</text>
</comment>
<dbReference type="PROSITE" id="PS50928">
    <property type="entry name" value="ABC_TM1"/>
    <property type="match status" value="1"/>
</dbReference>
<dbReference type="InterPro" id="IPR035906">
    <property type="entry name" value="MetI-like_sf"/>
</dbReference>
<dbReference type="RefSeq" id="WP_399656962.1">
    <property type="nucleotide sequence ID" value="NZ_JBITYG010000015.1"/>
</dbReference>
<dbReference type="Pfam" id="PF00528">
    <property type="entry name" value="BPD_transp_1"/>
    <property type="match status" value="1"/>
</dbReference>
<dbReference type="Proteomes" id="UP001614394">
    <property type="component" value="Unassembled WGS sequence"/>
</dbReference>
<dbReference type="EMBL" id="JBITYG010000015">
    <property type="protein sequence ID" value="MFI9105902.1"/>
    <property type="molecule type" value="Genomic_DNA"/>
</dbReference>
<feature type="transmembrane region" description="Helical" evidence="7">
    <location>
        <begin position="154"/>
        <end position="179"/>
    </location>
</feature>
<organism evidence="9 10">
    <name type="scientific">Streptomyces fildesensis</name>
    <dbReference type="NCBI Taxonomy" id="375757"/>
    <lineage>
        <taxon>Bacteria</taxon>
        <taxon>Bacillati</taxon>
        <taxon>Actinomycetota</taxon>
        <taxon>Actinomycetes</taxon>
        <taxon>Kitasatosporales</taxon>
        <taxon>Streptomycetaceae</taxon>
        <taxon>Streptomyces</taxon>
    </lineage>
</organism>
<evidence type="ECO:0000256" key="7">
    <source>
        <dbReference type="RuleBase" id="RU363032"/>
    </source>
</evidence>
<evidence type="ECO:0000256" key="3">
    <source>
        <dbReference type="ARBA" id="ARBA00022475"/>
    </source>
</evidence>
<keyword evidence="4 7" id="KW-0812">Transmembrane</keyword>
<evidence type="ECO:0000313" key="10">
    <source>
        <dbReference type="Proteomes" id="UP001614394"/>
    </source>
</evidence>
<keyword evidence="10" id="KW-1185">Reference proteome</keyword>
<dbReference type="InterPro" id="IPR000515">
    <property type="entry name" value="MetI-like"/>
</dbReference>
<sequence length="294" mass="32209">MKRGALRRNVTGYAFFLPFLTVFVIAVAAPLVYAIRLSLYQERMVDGTVFTGLDNYTKALSDQLFTAGLLRVAAFFVVQVPLMLVLALLAALAIDSGRLLFPALFRIGIFVPYAVPGVVAALMWGYMYGDRFGLAGELGDALGTRLPDLLSAPWMLGSIGNIVTWEFVGYNMLILYAALRSIPEELYEAAEMDGAGVFRKAWSIKLPALRPALLMATTFSVIGTFQLFNEPSILQTLAPAVVTTNYTPNLYAYNLAFSGRQFNYSAAIAVVLGLVTVVVAYLVQTLTARRERML</sequence>
<evidence type="ECO:0000256" key="2">
    <source>
        <dbReference type="ARBA" id="ARBA00022448"/>
    </source>
</evidence>
<evidence type="ECO:0000259" key="8">
    <source>
        <dbReference type="PROSITE" id="PS50928"/>
    </source>
</evidence>
<feature type="domain" description="ABC transmembrane type-1" evidence="8">
    <location>
        <begin position="69"/>
        <end position="283"/>
    </location>
</feature>
<dbReference type="CDD" id="cd06261">
    <property type="entry name" value="TM_PBP2"/>
    <property type="match status" value="1"/>
</dbReference>
<keyword evidence="6 7" id="KW-0472">Membrane</keyword>
<dbReference type="SUPFAM" id="SSF161098">
    <property type="entry name" value="MetI-like"/>
    <property type="match status" value="1"/>
</dbReference>
<name>A0ABW8CJC3_9ACTN</name>
<dbReference type="PANTHER" id="PTHR30193">
    <property type="entry name" value="ABC TRANSPORTER PERMEASE PROTEIN"/>
    <property type="match status" value="1"/>
</dbReference>
<dbReference type="PANTHER" id="PTHR30193:SF41">
    <property type="entry name" value="DIACETYLCHITOBIOSE UPTAKE SYSTEM PERMEASE PROTEIN NGCF"/>
    <property type="match status" value="1"/>
</dbReference>
<evidence type="ECO:0000256" key="4">
    <source>
        <dbReference type="ARBA" id="ARBA00022692"/>
    </source>
</evidence>
<keyword evidence="5 7" id="KW-1133">Transmembrane helix</keyword>
<protein>
    <submittedName>
        <fullName evidence="9">Carbohydrate ABC transporter permease</fullName>
    </submittedName>
</protein>
<reference evidence="9 10" key="1">
    <citation type="submission" date="2024-10" db="EMBL/GenBank/DDBJ databases">
        <title>The Natural Products Discovery Center: Release of the First 8490 Sequenced Strains for Exploring Actinobacteria Biosynthetic Diversity.</title>
        <authorList>
            <person name="Kalkreuter E."/>
            <person name="Kautsar S.A."/>
            <person name="Yang D."/>
            <person name="Bader C.D."/>
            <person name="Teijaro C.N."/>
            <person name="Fluegel L."/>
            <person name="Davis C.M."/>
            <person name="Simpson J.R."/>
            <person name="Lauterbach L."/>
            <person name="Steele A.D."/>
            <person name="Gui C."/>
            <person name="Meng S."/>
            <person name="Li G."/>
            <person name="Viehrig K."/>
            <person name="Ye F."/>
            <person name="Su P."/>
            <person name="Kiefer A.F."/>
            <person name="Nichols A."/>
            <person name="Cepeda A.J."/>
            <person name="Yan W."/>
            <person name="Fan B."/>
            <person name="Jiang Y."/>
            <person name="Adhikari A."/>
            <person name="Zheng C.-J."/>
            <person name="Schuster L."/>
            <person name="Cowan T.M."/>
            <person name="Smanski M.J."/>
            <person name="Chevrette M.G."/>
            <person name="De Carvalho L.P.S."/>
            <person name="Shen B."/>
        </authorList>
    </citation>
    <scope>NUCLEOTIDE SEQUENCE [LARGE SCALE GENOMIC DNA]</scope>
    <source>
        <strain evidence="9 10">NPDC053399</strain>
    </source>
</reference>
<evidence type="ECO:0000256" key="5">
    <source>
        <dbReference type="ARBA" id="ARBA00022989"/>
    </source>
</evidence>
<comment type="subcellular location">
    <subcellularLocation>
        <location evidence="1 7">Cell membrane</location>
        <topology evidence="1 7">Multi-pass membrane protein</topology>
    </subcellularLocation>
</comment>
<evidence type="ECO:0000256" key="1">
    <source>
        <dbReference type="ARBA" id="ARBA00004651"/>
    </source>
</evidence>
<dbReference type="InterPro" id="IPR051393">
    <property type="entry name" value="ABC_transporter_permease"/>
</dbReference>
<comment type="similarity">
    <text evidence="7">Belongs to the binding-protein-dependent transport system permease family.</text>
</comment>
<evidence type="ECO:0000313" key="9">
    <source>
        <dbReference type="EMBL" id="MFI9105902.1"/>
    </source>
</evidence>
<keyword evidence="2 7" id="KW-0813">Transport</keyword>
<feature type="transmembrane region" description="Helical" evidence="7">
    <location>
        <begin position="262"/>
        <end position="283"/>
    </location>
</feature>
<feature type="transmembrane region" description="Helical" evidence="7">
    <location>
        <begin position="208"/>
        <end position="228"/>
    </location>
</feature>
<feature type="transmembrane region" description="Helical" evidence="7">
    <location>
        <begin position="104"/>
        <end position="127"/>
    </location>
</feature>
<gene>
    <name evidence="9" type="ORF">ACIGXA_35895</name>
</gene>
<feature type="transmembrane region" description="Helical" evidence="7">
    <location>
        <begin position="12"/>
        <end position="35"/>
    </location>
</feature>
<evidence type="ECO:0000256" key="6">
    <source>
        <dbReference type="ARBA" id="ARBA00023136"/>
    </source>
</evidence>
<accession>A0ABW8CJC3</accession>
<proteinExistence type="inferred from homology"/>
<dbReference type="Gene3D" id="1.10.3720.10">
    <property type="entry name" value="MetI-like"/>
    <property type="match status" value="1"/>
</dbReference>
<feature type="transmembrane region" description="Helical" evidence="7">
    <location>
        <begin position="69"/>
        <end position="92"/>
    </location>
</feature>
<keyword evidence="3" id="KW-1003">Cell membrane</keyword>